<dbReference type="AlphaFoldDB" id="A0A318ZWE6"/>
<feature type="transmembrane region" description="Helical" evidence="1">
    <location>
        <begin position="30"/>
        <end position="49"/>
    </location>
</feature>
<organism evidence="2 3">
    <name type="scientific">Aspergillus neoniger (strain CBS 115656)</name>
    <dbReference type="NCBI Taxonomy" id="1448310"/>
    <lineage>
        <taxon>Eukaryota</taxon>
        <taxon>Fungi</taxon>
        <taxon>Dikarya</taxon>
        <taxon>Ascomycota</taxon>
        <taxon>Pezizomycotina</taxon>
        <taxon>Eurotiomycetes</taxon>
        <taxon>Eurotiomycetidae</taxon>
        <taxon>Eurotiales</taxon>
        <taxon>Aspergillaceae</taxon>
        <taxon>Aspergillus</taxon>
        <taxon>Aspergillus subgen. Circumdati</taxon>
    </lineage>
</organism>
<name>A0A318ZWE6_ASPNB</name>
<feature type="transmembrane region" description="Helical" evidence="1">
    <location>
        <begin position="61"/>
        <end position="81"/>
    </location>
</feature>
<dbReference type="GeneID" id="37132047"/>
<reference evidence="2" key="1">
    <citation type="submission" date="2016-12" db="EMBL/GenBank/DDBJ databases">
        <title>The genomes of Aspergillus section Nigri reveals drivers in fungal speciation.</title>
        <authorList>
            <consortium name="DOE Joint Genome Institute"/>
            <person name="Vesth T.C."/>
            <person name="Nybo J."/>
            <person name="Theobald S."/>
            <person name="Brandl J."/>
            <person name="Frisvad J.C."/>
            <person name="Nielsen K.F."/>
            <person name="Lyhne E.K."/>
            <person name="Kogle M.E."/>
            <person name="Kuo A."/>
            <person name="Riley R."/>
            <person name="Clum A."/>
            <person name="Nolan M."/>
            <person name="Lipzen A."/>
            <person name="Salamov A."/>
            <person name="Henrissat B."/>
            <person name="Wiebenga A."/>
            <person name="De Vries R.P."/>
            <person name="Grigoriev I.V."/>
            <person name="Mortensen U.H."/>
            <person name="Andersen M.R."/>
            <person name="Baker S.E."/>
        </authorList>
    </citation>
    <scope>NUCLEOTIDE SEQUENCE [LARGE SCALE GENOMIC DNA]</scope>
    <source>
        <strain evidence="2">CBS 115656</strain>
    </source>
</reference>
<evidence type="ECO:0000256" key="1">
    <source>
        <dbReference type="SAM" id="Phobius"/>
    </source>
</evidence>
<keyword evidence="1" id="KW-1133">Transmembrane helix</keyword>
<keyword evidence="1" id="KW-0812">Transmembrane</keyword>
<feature type="transmembrane region" description="Helical" evidence="1">
    <location>
        <begin position="96"/>
        <end position="114"/>
    </location>
</feature>
<dbReference type="EMBL" id="KZ821445">
    <property type="protein sequence ID" value="PYH39862.1"/>
    <property type="molecule type" value="Genomic_DNA"/>
</dbReference>
<gene>
    <name evidence="2" type="ORF">BO87DRAFT_8154</name>
</gene>
<evidence type="ECO:0000313" key="2">
    <source>
        <dbReference type="EMBL" id="PYH39862.1"/>
    </source>
</evidence>
<dbReference type="RefSeq" id="XP_025485340.1">
    <property type="nucleotide sequence ID" value="XM_025629591.1"/>
</dbReference>
<protein>
    <submittedName>
        <fullName evidence="2">Uncharacterized protein</fullName>
    </submittedName>
</protein>
<keyword evidence="3" id="KW-1185">Reference proteome</keyword>
<keyword evidence="1" id="KW-0472">Membrane</keyword>
<dbReference type="Proteomes" id="UP000247647">
    <property type="component" value="Unassembled WGS sequence"/>
</dbReference>
<sequence length="115" mass="13280">MIFFPSLIYHITILPASYWIPHLLKCTFAANLYTSFCIFCAILFFFSCLNNSNVSLVCGSLHASADYYYLIMVSVCVDSLLGDRCMHHLQEDSDPYFTYIIILFSFLPPCCWLLF</sequence>
<proteinExistence type="predicted"/>
<accession>A0A318ZWE6</accession>
<evidence type="ECO:0000313" key="3">
    <source>
        <dbReference type="Proteomes" id="UP000247647"/>
    </source>
</evidence>